<dbReference type="InterPro" id="IPR029045">
    <property type="entry name" value="ClpP/crotonase-like_dom_sf"/>
</dbReference>
<gene>
    <name evidence="6" type="primary">fabD</name>
    <name evidence="6" type="ORF">D5039_12585</name>
</gene>
<dbReference type="SMART" id="SM00827">
    <property type="entry name" value="PKS_AT"/>
    <property type="match status" value="1"/>
</dbReference>
<reference evidence="7" key="1">
    <citation type="submission" date="2023-07" db="EMBL/GenBank/DDBJ databases">
        <title>Verminephrobacter genomes.</title>
        <authorList>
            <person name="Lund M.B."/>
        </authorList>
    </citation>
    <scope>NUCLEOTIDE SEQUENCE [LARGE SCALE GENOMIC DNA]</scope>
    <source>
        <strain evidence="7">AtM5-05</strain>
    </source>
</reference>
<sequence>MQNHEVLIERGPGWHRVVLDAAASQNKLSPRIVDALRDALRGCEADPVARALIIEGSGGHFSSGMDLEAAVTGHAVKGSGGQRFLELLRHMTEANVVVISVVDGKASGGGVGLAAASDYVIATLRSVFSLPEILWGLVPCLIAPFLIRRIGFQACQRMTLTTLPIDAEAALACGLVDTLADDALPKLLQRLRMVAPEGIGRAKRYLGRLGAIDDATLDGALDELETILASPDVVQRLTEFAHSRRYPWEVVTARGLADDGARAGGADMSRAWLFPGQGTQRRGMGAQLFDLFPGLVAKADQILGYSIRELCVEDPDDRLSTTEYCQPALFVVNALMFLERRRREPWPAFLAGHSLGEFSALFAAGCFDFETGLRIVLCRARCMAPASNGAMLAVIGPDLEQLLGVIDELGLMGLDVANYNLPTQTVLAGPDASIAALDAVLVKRELARTVYLHVGGAFHSRYAVEAATRFRDMLRDFELADPKRPTVSSVTGAVYRPGTVREVLETQIVRPVRWVDTMQFLRDRGVTEAFQIGPGRVLDGLWERFEPAAGVLPGRPGQLAMQ</sequence>
<dbReference type="NCBIfam" id="TIGR00128">
    <property type="entry name" value="fabD"/>
    <property type="match status" value="1"/>
</dbReference>
<dbReference type="InterPro" id="IPR050858">
    <property type="entry name" value="Mal-CoA-ACP_Trans/PKS_FabD"/>
</dbReference>
<dbReference type="InterPro" id="IPR001227">
    <property type="entry name" value="Ac_transferase_dom_sf"/>
</dbReference>
<evidence type="ECO:0000256" key="3">
    <source>
        <dbReference type="ARBA" id="ARBA00023315"/>
    </source>
</evidence>
<name>A0ABT3KUD9_9BURK</name>
<keyword evidence="3 6" id="KW-0012">Acyltransferase</keyword>
<keyword evidence="7" id="KW-1185">Reference proteome</keyword>
<protein>
    <recommendedName>
        <fullName evidence="1">[acyl-carrier-protein] S-malonyltransferase</fullName>
        <ecNumber evidence="1">2.3.1.39</ecNumber>
    </recommendedName>
</protein>
<dbReference type="CDD" id="cd06558">
    <property type="entry name" value="crotonase-like"/>
    <property type="match status" value="1"/>
</dbReference>
<dbReference type="Gene3D" id="3.40.366.10">
    <property type="entry name" value="Malonyl-Coenzyme A Acyl Carrier Protein, domain 2"/>
    <property type="match status" value="1"/>
</dbReference>
<dbReference type="InterPro" id="IPR001753">
    <property type="entry name" value="Enoyl-CoA_hydra/iso"/>
</dbReference>
<dbReference type="Pfam" id="PF00378">
    <property type="entry name" value="ECH_1"/>
    <property type="match status" value="1"/>
</dbReference>
<evidence type="ECO:0000259" key="5">
    <source>
        <dbReference type="SMART" id="SM00827"/>
    </source>
</evidence>
<dbReference type="InterPro" id="IPR014043">
    <property type="entry name" value="Acyl_transferase_dom"/>
</dbReference>
<accession>A0ABT3KUD9</accession>
<evidence type="ECO:0000256" key="2">
    <source>
        <dbReference type="ARBA" id="ARBA00022679"/>
    </source>
</evidence>
<dbReference type="SUPFAM" id="SSF52096">
    <property type="entry name" value="ClpP/crotonase"/>
    <property type="match status" value="1"/>
</dbReference>
<dbReference type="PANTHER" id="PTHR42681">
    <property type="entry name" value="MALONYL-COA-ACYL CARRIER PROTEIN TRANSACYLASE, MITOCHONDRIAL"/>
    <property type="match status" value="1"/>
</dbReference>
<keyword evidence="2 6" id="KW-0808">Transferase</keyword>
<dbReference type="InterPro" id="IPR004410">
    <property type="entry name" value="Malonyl_CoA-ACP_transAc_FabD"/>
</dbReference>
<dbReference type="Gene3D" id="6.10.30.40">
    <property type="match status" value="1"/>
</dbReference>
<dbReference type="SUPFAM" id="SSF55048">
    <property type="entry name" value="Probable ACP-binding domain of malonyl-CoA ACP transacylase"/>
    <property type="match status" value="1"/>
</dbReference>
<dbReference type="Gene3D" id="3.30.70.250">
    <property type="entry name" value="Malonyl-CoA ACP transacylase, ACP-binding"/>
    <property type="match status" value="1"/>
</dbReference>
<feature type="domain" description="Malonyl-CoA:ACP transacylase (MAT)" evidence="5">
    <location>
        <begin position="273"/>
        <end position="556"/>
    </location>
</feature>
<dbReference type="Gene3D" id="3.90.226.10">
    <property type="entry name" value="2-enoyl-CoA Hydratase, Chain A, domain 1"/>
    <property type="match status" value="1"/>
</dbReference>
<dbReference type="RefSeq" id="WP_265282415.1">
    <property type="nucleotide sequence ID" value="NZ_QZCW01000002.1"/>
</dbReference>
<dbReference type="SUPFAM" id="SSF52151">
    <property type="entry name" value="FabD/lysophospholipase-like"/>
    <property type="match status" value="1"/>
</dbReference>
<dbReference type="GO" id="GO:0004314">
    <property type="term" value="F:[acyl-carrier-protein] S-malonyltransferase activity"/>
    <property type="evidence" value="ECO:0007669"/>
    <property type="project" value="UniProtKB-EC"/>
</dbReference>
<comment type="caution">
    <text evidence="6">The sequence shown here is derived from an EMBL/GenBank/DDBJ whole genome shotgun (WGS) entry which is preliminary data.</text>
</comment>
<dbReference type="Proteomes" id="UP001208935">
    <property type="component" value="Unassembled WGS sequence"/>
</dbReference>
<comment type="catalytic activity">
    <reaction evidence="4">
        <text>holo-[ACP] + malonyl-CoA = malonyl-[ACP] + CoA</text>
        <dbReference type="Rhea" id="RHEA:41792"/>
        <dbReference type="Rhea" id="RHEA-COMP:9623"/>
        <dbReference type="Rhea" id="RHEA-COMP:9685"/>
        <dbReference type="ChEBI" id="CHEBI:57287"/>
        <dbReference type="ChEBI" id="CHEBI:57384"/>
        <dbReference type="ChEBI" id="CHEBI:64479"/>
        <dbReference type="ChEBI" id="CHEBI:78449"/>
        <dbReference type="EC" id="2.3.1.39"/>
    </reaction>
</comment>
<evidence type="ECO:0000256" key="1">
    <source>
        <dbReference type="ARBA" id="ARBA00013258"/>
    </source>
</evidence>
<evidence type="ECO:0000313" key="7">
    <source>
        <dbReference type="Proteomes" id="UP001208935"/>
    </source>
</evidence>
<dbReference type="PANTHER" id="PTHR42681:SF1">
    <property type="entry name" value="MALONYL-COA-ACYL CARRIER PROTEIN TRANSACYLASE, MITOCHONDRIAL"/>
    <property type="match status" value="1"/>
</dbReference>
<dbReference type="EC" id="2.3.1.39" evidence="1"/>
<dbReference type="InterPro" id="IPR016036">
    <property type="entry name" value="Malonyl_transacylase_ACP-bd"/>
</dbReference>
<evidence type="ECO:0000313" key="6">
    <source>
        <dbReference type="EMBL" id="MCW5321957.1"/>
    </source>
</evidence>
<evidence type="ECO:0000256" key="4">
    <source>
        <dbReference type="ARBA" id="ARBA00048462"/>
    </source>
</evidence>
<dbReference type="InterPro" id="IPR016035">
    <property type="entry name" value="Acyl_Trfase/lysoPLipase"/>
</dbReference>
<organism evidence="6 7">
    <name type="scientific">Verminephrobacter aporrectodeae subsp. tuberculatae</name>
    <dbReference type="NCBI Taxonomy" id="1110392"/>
    <lineage>
        <taxon>Bacteria</taxon>
        <taxon>Pseudomonadati</taxon>
        <taxon>Pseudomonadota</taxon>
        <taxon>Betaproteobacteria</taxon>
        <taxon>Burkholderiales</taxon>
        <taxon>Comamonadaceae</taxon>
        <taxon>Verminephrobacter</taxon>
    </lineage>
</organism>
<dbReference type="EMBL" id="QZCW01000002">
    <property type="protein sequence ID" value="MCW5321957.1"/>
    <property type="molecule type" value="Genomic_DNA"/>
</dbReference>
<dbReference type="Pfam" id="PF00698">
    <property type="entry name" value="Acyl_transf_1"/>
    <property type="match status" value="1"/>
</dbReference>
<proteinExistence type="predicted"/>